<dbReference type="GO" id="GO:0033254">
    <property type="term" value="C:vacuolar transporter chaperone complex"/>
    <property type="evidence" value="ECO:0007669"/>
    <property type="project" value="TreeGrafter"/>
</dbReference>
<keyword evidence="2" id="KW-0926">Vacuole</keyword>
<evidence type="ECO:0000259" key="8">
    <source>
        <dbReference type="PROSITE" id="PS51382"/>
    </source>
</evidence>
<dbReference type="GO" id="GO:0006799">
    <property type="term" value="P:polyphosphate biosynthetic process"/>
    <property type="evidence" value="ECO:0007669"/>
    <property type="project" value="UniProtKB-ARBA"/>
</dbReference>
<evidence type="ECO:0000313" key="9">
    <source>
        <dbReference type="EMBL" id="EXJ77424.1"/>
    </source>
</evidence>
<evidence type="ECO:0000313" key="10">
    <source>
        <dbReference type="Proteomes" id="UP000019478"/>
    </source>
</evidence>
<comment type="subcellular location">
    <subcellularLocation>
        <location evidence="1">Vacuole membrane</location>
        <topology evidence="1">Multi-pass membrane protein</topology>
    </subcellularLocation>
</comment>
<dbReference type="GO" id="GO:0000329">
    <property type="term" value="C:fungal-type vacuole membrane"/>
    <property type="evidence" value="ECO:0007669"/>
    <property type="project" value="TreeGrafter"/>
</dbReference>
<name>W9Y4Q7_9EURO</name>
<dbReference type="RefSeq" id="XP_007737934.1">
    <property type="nucleotide sequence ID" value="XM_007739744.1"/>
</dbReference>
<feature type="domain" description="SPX" evidence="8">
    <location>
        <begin position="1"/>
        <end position="162"/>
    </location>
</feature>
<dbReference type="PANTHER" id="PTHR46140:SF1">
    <property type="entry name" value="VACUOLAR TRANSPORTER CHAPERONE COMPLEX SUBUNIT 4-RELATED"/>
    <property type="match status" value="1"/>
</dbReference>
<feature type="transmembrane region" description="Helical" evidence="7">
    <location>
        <begin position="782"/>
        <end position="805"/>
    </location>
</feature>
<keyword evidence="4 7" id="KW-1133">Transmembrane helix</keyword>
<evidence type="ECO:0000256" key="3">
    <source>
        <dbReference type="ARBA" id="ARBA00022692"/>
    </source>
</evidence>
<comment type="caution">
    <text evidence="9">The sequence shown here is derived from an EMBL/GenBank/DDBJ whole genome shotgun (WGS) entry which is preliminary data.</text>
</comment>
<dbReference type="GO" id="GO:0016237">
    <property type="term" value="P:microautophagy"/>
    <property type="evidence" value="ECO:0007669"/>
    <property type="project" value="TreeGrafter"/>
</dbReference>
<evidence type="ECO:0000256" key="4">
    <source>
        <dbReference type="ARBA" id="ARBA00022989"/>
    </source>
</evidence>
<keyword evidence="5 7" id="KW-0472">Membrane</keyword>
<feature type="transmembrane region" description="Helical" evidence="7">
    <location>
        <begin position="811"/>
        <end position="836"/>
    </location>
</feature>
<reference evidence="9 10" key="1">
    <citation type="submission" date="2013-03" db="EMBL/GenBank/DDBJ databases">
        <title>The Genome Sequence of Capronia epimyces CBS 606.96.</title>
        <authorList>
            <consortium name="The Broad Institute Genomics Platform"/>
            <person name="Cuomo C."/>
            <person name="de Hoog S."/>
            <person name="Gorbushina A."/>
            <person name="Walker B."/>
            <person name="Young S.K."/>
            <person name="Zeng Q."/>
            <person name="Gargeya S."/>
            <person name="Fitzgerald M."/>
            <person name="Haas B."/>
            <person name="Abouelleil A."/>
            <person name="Allen A.W."/>
            <person name="Alvarado L."/>
            <person name="Arachchi H.M."/>
            <person name="Berlin A.M."/>
            <person name="Chapman S.B."/>
            <person name="Gainer-Dewar J."/>
            <person name="Goldberg J."/>
            <person name="Griggs A."/>
            <person name="Gujja S."/>
            <person name="Hansen M."/>
            <person name="Howarth C."/>
            <person name="Imamovic A."/>
            <person name="Ireland A."/>
            <person name="Larimer J."/>
            <person name="McCowan C."/>
            <person name="Murphy C."/>
            <person name="Pearson M."/>
            <person name="Poon T.W."/>
            <person name="Priest M."/>
            <person name="Roberts A."/>
            <person name="Saif S."/>
            <person name="Shea T."/>
            <person name="Sisk P."/>
            <person name="Sykes S."/>
            <person name="Wortman J."/>
            <person name="Nusbaum C."/>
            <person name="Birren B."/>
        </authorList>
    </citation>
    <scope>NUCLEOTIDE SEQUENCE [LARGE SCALE GENOMIC DNA]</scope>
    <source>
        <strain evidence="9 10">CBS 606.96</strain>
    </source>
</reference>
<dbReference type="PANTHER" id="PTHR46140">
    <property type="entry name" value="VACUOLAR TRANSPORTER CHAPERONE 1-RELATED"/>
    <property type="match status" value="1"/>
</dbReference>
<dbReference type="AlphaFoldDB" id="W9Y4Q7"/>
<dbReference type="CDD" id="cd14474">
    <property type="entry name" value="SPX_YDR089W"/>
    <property type="match status" value="1"/>
</dbReference>
<dbReference type="eggNOG" id="ENOG502QSRA">
    <property type="taxonomic scope" value="Eukaryota"/>
</dbReference>
<protein>
    <recommendedName>
        <fullName evidence="8">SPX domain-containing protein</fullName>
    </recommendedName>
</protein>
<dbReference type="OrthoDB" id="5588846at2759"/>
<evidence type="ECO:0000256" key="5">
    <source>
        <dbReference type="ARBA" id="ARBA00023136"/>
    </source>
</evidence>
<evidence type="ECO:0000256" key="6">
    <source>
        <dbReference type="SAM" id="MobiDB-lite"/>
    </source>
</evidence>
<dbReference type="InterPro" id="IPR042267">
    <property type="entry name" value="VTC_sf"/>
</dbReference>
<keyword evidence="3 7" id="KW-0812">Transmembrane</keyword>
<evidence type="ECO:0000256" key="2">
    <source>
        <dbReference type="ARBA" id="ARBA00022554"/>
    </source>
</evidence>
<dbReference type="PROSITE" id="PS51382">
    <property type="entry name" value="SPX"/>
    <property type="match status" value="1"/>
</dbReference>
<dbReference type="GeneID" id="19173734"/>
<dbReference type="InterPro" id="IPR004331">
    <property type="entry name" value="SPX_dom"/>
</dbReference>
<gene>
    <name evidence="9" type="ORF">A1O3_09650</name>
</gene>
<dbReference type="GO" id="GO:0007034">
    <property type="term" value="P:vacuolar transport"/>
    <property type="evidence" value="ECO:0007669"/>
    <property type="project" value="TreeGrafter"/>
</dbReference>
<accession>W9Y4Q7</accession>
<keyword evidence="10" id="KW-1185">Reference proteome</keyword>
<feature type="region of interest" description="Disordered" evidence="6">
    <location>
        <begin position="534"/>
        <end position="617"/>
    </location>
</feature>
<evidence type="ECO:0000256" key="7">
    <source>
        <dbReference type="SAM" id="Phobius"/>
    </source>
</evidence>
<proteinExistence type="predicted"/>
<dbReference type="Proteomes" id="UP000019478">
    <property type="component" value="Unassembled WGS sequence"/>
</dbReference>
<feature type="compositionally biased region" description="Low complexity" evidence="6">
    <location>
        <begin position="536"/>
        <end position="554"/>
    </location>
</feature>
<dbReference type="GO" id="GO:0042144">
    <property type="term" value="P:vacuole fusion, non-autophagic"/>
    <property type="evidence" value="ECO:0007669"/>
    <property type="project" value="TreeGrafter"/>
</dbReference>
<sequence length="854" mass="94686">MKFGETLFQRSVPKWAAYNVNYNEIKNLIKERTSAGVAVPRDIPAQGKSRWEELENQLFKLLSAEYDNVTLFLRSKQGEIERRLAHVEKQVGIARRAVQGNALDKPILQARRYRQLVKDIEEIGDEIQNLARFAAVQRTAFRKILKKYRKWTGSTSLQTRLEVEVFSSGKLRTDFSDYLRQLSEVKTILTQELAGPMLTGRSRENLPNRLQQEQTSTRAKKSAIAQIEGALLCDPLAFDAAVLTEPYGEAAGSAFYWIHPDNLDEARMLLLRHMRDPAGSRPHSRRTSTASEDVRRKVASLSNANSALSHMALYDNAQRFIKDASHSKPARIALSASWSRDPEAVVTLAGLSPTSSDGTTVIFSRKELARALQRDSAASGISNEACTVRNYLIEHRDIKPLAEVSLHRSRYVGMTNTAEVANWAMLDTAVTVAPVDISQLGEPQPQSHIGYAFPYAVLHIRWEFARTPAVVRAFDESHLVERVFDFTLEDMAIYTVQKELPQPSWRPLLEKDIRKVPIVPRISRPGILARTRLSASDVVGSSSGPSSSDGPPDSIFSGLAGGPSSVTSDDGGRNRGPSATAQPKPETIKGRRKKHARIQVPEREPPTKYWNEFDDGDSDVNPGDEYVIYIDPNGPVFPGAETVSKAFGAVCDSFSRGTGKMISWLPLVSTRMGYRTDGERAPLLADRQSSEGDPESSSSDTDSVIMPQRQRPHKGRRRRDRSQRQNSGVYRPHQLLSPRQRALERTLFFFYSGLLAIAYVLLVMSGILLATGRRKAFVEVDAGVVAGVIFAEACVMAAVILIFMRKQRLGILHWGLVAVAVASVVVIGVGLLALMFANIKTAKEKNGHSKPAHG</sequence>
<evidence type="ECO:0000256" key="1">
    <source>
        <dbReference type="ARBA" id="ARBA00004128"/>
    </source>
</evidence>
<feature type="compositionally biased region" description="Basic residues" evidence="6">
    <location>
        <begin position="710"/>
        <end position="721"/>
    </location>
</feature>
<dbReference type="InterPro" id="IPR051572">
    <property type="entry name" value="VTC_Complex_Subunit"/>
</dbReference>
<dbReference type="EMBL" id="AMGY01000010">
    <property type="protein sequence ID" value="EXJ77424.1"/>
    <property type="molecule type" value="Genomic_DNA"/>
</dbReference>
<dbReference type="Gene3D" id="3.20.100.30">
    <property type="entry name" value="VTC, catalytic tunnel domain"/>
    <property type="match status" value="1"/>
</dbReference>
<dbReference type="HOGENOM" id="CLU_015643_0_0_1"/>
<organism evidence="9 10">
    <name type="scientific">Capronia epimyces CBS 606.96</name>
    <dbReference type="NCBI Taxonomy" id="1182542"/>
    <lineage>
        <taxon>Eukaryota</taxon>
        <taxon>Fungi</taxon>
        <taxon>Dikarya</taxon>
        <taxon>Ascomycota</taxon>
        <taxon>Pezizomycotina</taxon>
        <taxon>Eurotiomycetes</taxon>
        <taxon>Chaetothyriomycetidae</taxon>
        <taxon>Chaetothyriales</taxon>
        <taxon>Herpotrichiellaceae</taxon>
        <taxon>Capronia</taxon>
    </lineage>
</organism>
<feature type="transmembrane region" description="Helical" evidence="7">
    <location>
        <begin position="748"/>
        <end position="770"/>
    </location>
</feature>
<feature type="region of interest" description="Disordered" evidence="6">
    <location>
        <begin position="681"/>
        <end position="731"/>
    </location>
</feature>